<dbReference type="CDD" id="cd18809">
    <property type="entry name" value="SF1_C_RecD"/>
    <property type="match status" value="1"/>
</dbReference>
<dbReference type="SUPFAM" id="SSF55464">
    <property type="entry name" value="Origin of replication-binding domain, RBD-like"/>
    <property type="match status" value="1"/>
</dbReference>
<protein>
    <submittedName>
        <fullName evidence="3">Relaxase domain-containing protein</fullName>
    </submittedName>
</protein>
<dbReference type="InterPro" id="IPR014862">
    <property type="entry name" value="TrwC"/>
</dbReference>
<feature type="domain" description="TrwC relaxase" evidence="2">
    <location>
        <begin position="10"/>
        <end position="407"/>
    </location>
</feature>
<gene>
    <name evidence="3" type="ORF">KBO27_26745</name>
</gene>
<feature type="compositionally biased region" description="Basic and acidic residues" evidence="1">
    <location>
        <begin position="1648"/>
        <end position="1679"/>
    </location>
</feature>
<organism evidence="3 4">
    <name type="scientific">Saccharopolyspora endophytica</name>
    <dbReference type="NCBI Taxonomy" id="543886"/>
    <lineage>
        <taxon>Bacteria</taxon>
        <taxon>Bacillati</taxon>
        <taxon>Actinomycetota</taxon>
        <taxon>Actinomycetes</taxon>
        <taxon>Pseudonocardiales</taxon>
        <taxon>Pseudonocardiaceae</taxon>
        <taxon>Saccharopolyspora</taxon>
    </lineage>
</organism>
<accession>A0ABS5DML5</accession>
<evidence type="ECO:0000313" key="3">
    <source>
        <dbReference type="EMBL" id="MBQ0927553.1"/>
    </source>
</evidence>
<dbReference type="NCBIfam" id="NF041492">
    <property type="entry name" value="MobF"/>
    <property type="match status" value="1"/>
</dbReference>
<dbReference type="RefSeq" id="WP_210972603.1">
    <property type="nucleotide sequence ID" value="NZ_JAGPXE010000013.1"/>
</dbReference>
<evidence type="ECO:0000313" key="4">
    <source>
        <dbReference type="Proteomes" id="UP000674084"/>
    </source>
</evidence>
<sequence>MIGVRKLSPGGYEYLTGSVACGDRELEPGESLSDYYTAHGYPPGQWFGRGAAALGVDGEVTAAQMNALFGEGRHPEADRIEAEMIADGASQAEALAATKLGYRFRQHSGADELRSKVIDAYKTYNLENDRPIGAPIDEATRASIRRDVQVQAYADEHEGQHPSDAELKRWLAEQKRELKSATSGYELVFAPPKSVSVAWALSDDATRERIVELHRQAVRDTLQYFENNAAYTRKGDGGYAQVDVKGITAALFEHWDSRAGDPHLHTHVPISAKVQGADGRWTSLDGRTVLAAAVTTSEYYDSRLRDLFREAGASWSERAKGGFDLKRVGWELDGVSDALLEGFSQRSSQVEADRARRIVDFRREHDREPSPSELREISRCAKYDTRDPKQEPRSLAQHLRRWRDQAIETVGPNELATLGTRLFSGHGEAVADVDVDELAAGTLATVSDHFSHFNKWNLAAEAHRQTAHLRVPEGTRDQVIDQVVDAVLRDADTVSLHAPPAVEEPSALRRSDGESVFVEHNAQRFTTHRTLREEAALAAWGRRHDGVRISEATVRRAVGGAKLNAGQTRAVAGFATSGRRVQLLYAPAGAGKTTAMRVFADAWRAEAGEVYAFGPSARAAQELGASIDARPHTLHQVTTAMQMGSAERAFPFTRGDVLIIDEAAMAGTHTLHDVVRYALNRGADVRLVGDDKQLASVEAGGAVRWFEHNNGALRLREVVRFADQDQAAASLKLHRGDASGLDYYFEQGWVHEGSRETMREAAHHAWRSDLDAGRPSLLIVPANDDVVALNHQARQLRLDRGDVDDGRAVRLHDGTAASKGDLVVTRRNDRLKTLFGGRDFVKNGDTWEVQNVRASGAIKLRHQVSGGSIILPPNYVAEHVELAYAATVNRSQGMSVKGGSSHSLVPQGLSREQLYTQMTRAEYDNQVYVETVQHTIDSHQETPLERTGRGVLEAALERSSAETSATEELRASLDKAESLHTLVGHHDFVAHLGSQERIEAVLTEHVPHLLEQPATGALRQTVRNAEDLGWQAEHLVPAALAQGALADADDPAAVLQWRIEQQLLHEQPPPRTAAPTMNQINHWRGIVERHDATADVEEPAWTQVWKLAAAASAEGLDADAAVTTAATRLADRPAADPMDAHRYTADAVSDALSEQREAGAGWSPALPWMARPDHTSLSDELRDYLQRLNSAIHDRHTELRAQITAEQPHWTAGLGPRPEDPALAERWDTVAGLAAAYRDTYGVTSDDPAHPLGEQPDSQGLRARAWHDLIDQWGPPTETASTDQTTGTSHDEVERLRDGIDVDDLLDTFTDTISERTEEPLSVLAERHHNTSRELLNHVAHQALAEHAPHALGQPAEPKLLDTLRRAETLGWQSDRLVARAAASSGREHSADPAAVLRWRIESHIADREPPARFADPSAEQIDRWHTITTAVVPDEDVTDDWRLVWRHAAAGAAEGLDADAAVADAARQLAEWPADPTEAHRYAAQIVVDHLTDQRDQGAGEQPVLPWLTAPHRTVRDAAPELADHLDQITTAVATRVDELRDHVAYDRPDWAARLGTRPQEETAAERWDDVAGLAAAYRETFNIRTNDPDVPLGPEPGGQTAKADAWRTITDKWRHTMTSPNENFQRDDTTERIEALRDEVLETREDSRDDYVERWLDSRDEDEARRENEGSYERYGYDDDEELDQGSGFHSGMGGMGF</sequence>
<evidence type="ECO:0000256" key="1">
    <source>
        <dbReference type="SAM" id="MobiDB-lite"/>
    </source>
</evidence>
<feature type="compositionally biased region" description="Gly residues" evidence="1">
    <location>
        <begin position="1691"/>
        <end position="1700"/>
    </location>
</feature>
<dbReference type="Gene3D" id="2.30.30.940">
    <property type="match status" value="1"/>
</dbReference>
<keyword evidence="4" id="KW-1185">Reference proteome</keyword>
<dbReference type="EMBL" id="JAGPXE010000013">
    <property type="protein sequence ID" value="MBQ0927553.1"/>
    <property type="molecule type" value="Genomic_DNA"/>
</dbReference>
<comment type="caution">
    <text evidence="3">The sequence shown here is derived from an EMBL/GenBank/DDBJ whole genome shotgun (WGS) entry which is preliminary data.</text>
</comment>
<dbReference type="Proteomes" id="UP000674084">
    <property type="component" value="Unassembled WGS sequence"/>
</dbReference>
<dbReference type="Gene3D" id="3.40.50.300">
    <property type="entry name" value="P-loop containing nucleotide triphosphate hydrolases"/>
    <property type="match status" value="2"/>
</dbReference>
<evidence type="ECO:0000259" key="2">
    <source>
        <dbReference type="Pfam" id="PF08751"/>
    </source>
</evidence>
<dbReference type="InterPro" id="IPR027417">
    <property type="entry name" value="P-loop_NTPase"/>
</dbReference>
<proteinExistence type="predicted"/>
<feature type="region of interest" description="Disordered" evidence="1">
    <location>
        <begin position="1648"/>
        <end position="1700"/>
    </location>
</feature>
<feature type="region of interest" description="Disordered" evidence="1">
    <location>
        <begin position="362"/>
        <end position="393"/>
    </location>
</feature>
<dbReference type="Pfam" id="PF13604">
    <property type="entry name" value="AAA_30"/>
    <property type="match status" value="1"/>
</dbReference>
<name>A0ABS5DML5_9PSEU</name>
<dbReference type="SUPFAM" id="SSF52540">
    <property type="entry name" value="P-loop containing nucleoside triphosphate hydrolases"/>
    <property type="match status" value="2"/>
</dbReference>
<reference evidence="3 4" key="1">
    <citation type="submission" date="2021-04" db="EMBL/GenBank/DDBJ databases">
        <title>Whole-genome sequencing of Saccharopolyspora endophytica KCTC 19397.</title>
        <authorList>
            <person name="Ay H."/>
            <person name="Saygin H."/>
            <person name="Sahin N."/>
        </authorList>
    </citation>
    <scope>NUCLEOTIDE SEQUENCE [LARGE SCALE GENOMIC DNA]</scope>
    <source>
        <strain evidence="3 4">KCTC 19397</strain>
    </source>
</reference>
<dbReference type="Pfam" id="PF08751">
    <property type="entry name" value="TrwC"/>
    <property type="match status" value="1"/>
</dbReference>
<feature type="compositionally biased region" description="Basic and acidic residues" evidence="1">
    <location>
        <begin position="362"/>
        <end position="392"/>
    </location>
</feature>